<dbReference type="InterPro" id="IPR001320">
    <property type="entry name" value="Iontro_rcpt_C"/>
</dbReference>
<evidence type="ECO:0000256" key="1">
    <source>
        <dbReference type="ARBA" id="ARBA00010333"/>
    </source>
</evidence>
<gene>
    <name evidence="6" type="ORF">J2Z60_000714</name>
</gene>
<evidence type="ECO:0000313" key="6">
    <source>
        <dbReference type="EMBL" id="MBP2057543.1"/>
    </source>
</evidence>
<evidence type="ECO:0000259" key="4">
    <source>
        <dbReference type="SMART" id="SM00062"/>
    </source>
</evidence>
<comment type="similarity">
    <text evidence="1">Belongs to the bacterial solute-binding protein 3 family.</text>
</comment>
<protein>
    <submittedName>
        <fullName evidence="6">Glutamine transport system substrate-binding protein</fullName>
    </submittedName>
</protein>
<dbReference type="RefSeq" id="WP_209686289.1">
    <property type="nucleotide sequence ID" value="NZ_JAGGLU010000003.1"/>
</dbReference>
<sequence length="273" mass="30050">MKKYRRIWLLPLIFGLVFILAACSVKQSKNKNVYQEVKQSKTITWGVRADTRLFGLMSVKTGKIEGFEIDLAKALTKQILGKDAKAKFVQTTPKTRIPLLKNGNIDAILATMTITPERAKQVDFTKPYFPSGQSLLVPDSSKIKDVKDLNGKTVLAVKGTTAVDNMAKFAPKAKVLEYDDYGQAFTALKAGQGQAMTTDNGVLAGIASENRGYKLVGGTFTQEPYGIAVNKGQTKLLNKLNQALVEVKKNGTYHRIVEKWFGGVPGFKEVENE</sequence>
<feature type="domain" description="Solute-binding protein family 3/N-terminal" evidence="4">
    <location>
        <begin position="42"/>
        <end position="264"/>
    </location>
</feature>
<dbReference type="InterPro" id="IPR051455">
    <property type="entry name" value="Bact_solute-bind_prot3"/>
</dbReference>
<dbReference type="SMART" id="SM00079">
    <property type="entry name" value="PBPe"/>
    <property type="match status" value="1"/>
</dbReference>
<dbReference type="Proteomes" id="UP001519292">
    <property type="component" value="Unassembled WGS sequence"/>
</dbReference>
<dbReference type="PROSITE" id="PS51257">
    <property type="entry name" value="PROKAR_LIPOPROTEIN"/>
    <property type="match status" value="1"/>
</dbReference>
<reference evidence="6 7" key="1">
    <citation type="submission" date="2021-03" db="EMBL/GenBank/DDBJ databases">
        <title>Genomic Encyclopedia of Type Strains, Phase IV (KMG-IV): sequencing the most valuable type-strain genomes for metagenomic binning, comparative biology and taxonomic classification.</title>
        <authorList>
            <person name="Goeker M."/>
        </authorList>
    </citation>
    <scope>NUCLEOTIDE SEQUENCE [LARGE SCALE GENOMIC DNA]</scope>
    <source>
        <strain evidence="6 7">DSM 101872</strain>
    </source>
</reference>
<dbReference type="PANTHER" id="PTHR30085">
    <property type="entry name" value="AMINO ACID ABC TRANSPORTER PERMEASE"/>
    <property type="match status" value="1"/>
</dbReference>
<evidence type="ECO:0000256" key="2">
    <source>
        <dbReference type="ARBA" id="ARBA00022448"/>
    </source>
</evidence>
<evidence type="ECO:0000256" key="3">
    <source>
        <dbReference type="ARBA" id="ARBA00022729"/>
    </source>
</evidence>
<proteinExistence type="inferred from homology"/>
<organism evidence="6 7">
    <name type="scientific">Lactobacillus colini</name>
    <dbReference type="NCBI Taxonomy" id="1819254"/>
    <lineage>
        <taxon>Bacteria</taxon>
        <taxon>Bacillati</taxon>
        <taxon>Bacillota</taxon>
        <taxon>Bacilli</taxon>
        <taxon>Lactobacillales</taxon>
        <taxon>Lactobacillaceae</taxon>
        <taxon>Lactobacillus</taxon>
    </lineage>
</organism>
<dbReference type="SUPFAM" id="SSF53850">
    <property type="entry name" value="Periplasmic binding protein-like II"/>
    <property type="match status" value="1"/>
</dbReference>
<evidence type="ECO:0000259" key="5">
    <source>
        <dbReference type="SMART" id="SM00079"/>
    </source>
</evidence>
<dbReference type="Pfam" id="PF00497">
    <property type="entry name" value="SBP_bac_3"/>
    <property type="match status" value="1"/>
</dbReference>
<feature type="domain" description="Ionotropic glutamate receptor C-terminal" evidence="5">
    <location>
        <begin position="51"/>
        <end position="263"/>
    </location>
</feature>
<dbReference type="PANTHER" id="PTHR30085:SF6">
    <property type="entry name" value="ABC TRANSPORTER GLUTAMINE-BINDING PROTEIN GLNH"/>
    <property type="match status" value="1"/>
</dbReference>
<keyword evidence="2" id="KW-0813">Transport</keyword>
<name>A0ABS4MCY2_9LACO</name>
<keyword evidence="3" id="KW-0732">Signal</keyword>
<accession>A0ABS4MCY2</accession>
<evidence type="ECO:0000313" key="7">
    <source>
        <dbReference type="Proteomes" id="UP001519292"/>
    </source>
</evidence>
<dbReference type="Gene3D" id="3.40.190.10">
    <property type="entry name" value="Periplasmic binding protein-like II"/>
    <property type="match status" value="2"/>
</dbReference>
<dbReference type="SMART" id="SM00062">
    <property type="entry name" value="PBPb"/>
    <property type="match status" value="1"/>
</dbReference>
<comment type="caution">
    <text evidence="6">The sequence shown here is derived from an EMBL/GenBank/DDBJ whole genome shotgun (WGS) entry which is preliminary data.</text>
</comment>
<dbReference type="EMBL" id="JAGGLU010000003">
    <property type="protein sequence ID" value="MBP2057543.1"/>
    <property type="molecule type" value="Genomic_DNA"/>
</dbReference>
<keyword evidence="7" id="KW-1185">Reference proteome</keyword>
<dbReference type="InterPro" id="IPR001638">
    <property type="entry name" value="Solute-binding_3/MltF_N"/>
</dbReference>